<evidence type="ECO:0000256" key="1">
    <source>
        <dbReference type="SAM" id="SignalP"/>
    </source>
</evidence>
<dbReference type="RefSeq" id="WP_260194569.1">
    <property type="nucleotide sequence ID" value="NZ_JAFFZE010000021.1"/>
</dbReference>
<keyword evidence="1" id="KW-0732">Signal</keyword>
<evidence type="ECO:0008006" key="4">
    <source>
        <dbReference type="Google" id="ProtNLM"/>
    </source>
</evidence>
<dbReference type="EMBL" id="JAFFZE010000021">
    <property type="protein sequence ID" value="MCT2586714.1"/>
    <property type="molecule type" value="Genomic_DNA"/>
</dbReference>
<sequence>MRRIVLAAAVLATLFIAPATATAASDCGTTAGQWLGTFLGTETDTHNGETYTTEGHLEITEGPVVSYLDPYPSGNPTAGWTPDSSPDLVDGTPSWSVSFREYFPFKGTYLEDRDYTVNQVTCSGGQVSAFNGTFLKTTSWHDSRTERTESFTVSR</sequence>
<gene>
    <name evidence="2" type="ORF">JT362_26685</name>
</gene>
<name>A0ABT2JGR1_9PSEU</name>
<accession>A0ABT2JGR1</accession>
<keyword evidence="3" id="KW-1185">Reference proteome</keyword>
<feature type="signal peptide" evidence="1">
    <location>
        <begin position="1"/>
        <end position="23"/>
    </location>
</feature>
<proteinExistence type="predicted"/>
<comment type="caution">
    <text evidence="2">The sequence shown here is derived from an EMBL/GenBank/DDBJ whole genome shotgun (WGS) entry which is preliminary data.</text>
</comment>
<feature type="chain" id="PRO_5046310750" description="Secreted protein" evidence="1">
    <location>
        <begin position="24"/>
        <end position="155"/>
    </location>
</feature>
<organism evidence="2 3">
    <name type="scientific">Actinophytocola gossypii</name>
    <dbReference type="NCBI Taxonomy" id="2812003"/>
    <lineage>
        <taxon>Bacteria</taxon>
        <taxon>Bacillati</taxon>
        <taxon>Actinomycetota</taxon>
        <taxon>Actinomycetes</taxon>
        <taxon>Pseudonocardiales</taxon>
        <taxon>Pseudonocardiaceae</taxon>
    </lineage>
</organism>
<reference evidence="2 3" key="1">
    <citation type="submission" date="2021-02" db="EMBL/GenBank/DDBJ databases">
        <title>Actinophytocola xerophila sp. nov., isolated from soil of cotton cropping field.</title>
        <authorList>
            <person name="Huang R."/>
            <person name="Chen X."/>
            <person name="Ge X."/>
            <person name="Liu W."/>
        </authorList>
    </citation>
    <scope>NUCLEOTIDE SEQUENCE [LARGE SCALE GENOMIC DNA]</scope>
    <source>
        <strain evidence="2 3">S1-96</strain>
    </source>
</reference>
<evidence type="ECO:0000313" key="3">
    <source>
        <dbReference type="Proteomes" id="UP001156441"/>
    </source>
</evidence>
<protein>
    <recommendedName>
        <fullName evidence="4">Secreted protein</fullName>
    </recommendedName>
</protein>
<evidence type="ECO:0000313" key="2">
    <source>
        <dbReference type="EMBL" id="MCT2586714.1"/>
    </source>
</evidence>
<dbReference type="Proteomes" id="UP001156441">
    <property type="component" value="Unassembled WGS sequence"/>
</dbReference>